<protein>
    <submittedName>
        <fullName evidence="8">Peptidoglycan bridge formation glycyltransferase FemA/FemB family protein</fullName>
    </submittedName>
</protein>
<evidence type="ECO:0000313" key="9">
    <source>
        <dbReference type="Proteomes" id="UP000756860"/>
    </source>
</evidence>
<gene>
    <name evidence="8" type="ORF">KI810_07625</name>
</gene>
<organism evidence="8 9">
    <name type="scientific">Geomobilimonas luticola</name>
    <dbReference type="NCBI Taxonomy" id="1114878"/>
    <lineage>
        <taxon>Bacteria</taxon>
        <taxon>Pseudomonadati</taxon>
        <taxon>Thermodesulfobacteriota</taxon>
        <taxon>Desulfuromonadia</taxon>
        <taxon>Geobacterales</taxon>
        <taxon>Geobacteraceae</taxon>
        <taxon>Geomobilimonas</taxon>
    </lineage>
</organism>
<evidence type="ECO:0000313" key="8">
    <source>
        <dbReference type="EMBL" id="MBT0652921.1"/>
    </source>
</evidence>
<comment type="caution">
    <text evidence="8">The sequence shown here is derived from an EMBL/GenBank/DDBJ whole genome shotgun (WGS) entry which is preliminary data.</text>
</comment>
<dbReference type="InterPro" id="IPR050644">
    <property type="entry name" value="PG_Glycine_Bridge_Synth"/>
</dbReference>
<name>A0ABS5SE85_9BACT</name>
<dbReference type="SUPFAM" id="SSF55729">
    <property type="entry name" value="Acyl-CoA N-acyltransferases (Nat)"/>
    <property type="match status" value="1"/>
</dbReference>
<keyword evidence="2" id="KW-0808">Transferase</keyword>
<keyword evidence="6" id="KW-0961">Cell wall biogenesis/degradation</keyword>
<keyword evidence="9" id="KW-1185">Reference proteome</keyword>
<dbReference type="InterPro" id="IPR016181">
    <property type="entry name" value="Acyl_CoA_acyltransferase"/>
</dbReference>
<evidence type="ECO:0000256" key="5">
    <source>
        <dbReference type="ARBA" id="ARBA00023315"/>
    </source>
</evidence>
<feature type="domain" description="BioF2-like acetyltransferase" evidence="7">
    <location>
        <begin position="85"/>
        <end position="215"/>
    </location>
</feature>
<sequence length="282" mass="32860">MEINTALTEKRGVSLPFTDYCDPLFADGVVFKELLGDMIEYGEKSKWKSLEFRTENPLSSIPVSFQFYGHSLDISRNEETIVSGFRDSTRRNIKKAEKEGVAVTIDRTFDSVREFYRLNCLTRKDHGLPCQPYIFFEKMYSHIIAKNLGVVILATINEINIAGAVFFNFGNRVIYKYGASDRNYLHLRANNLIMWKAIQWYCGQGYQRFNFGRTERENTGLLQFKRGWGAREYSINYYKYDFRQRAFVSDHVKVTGLHNRIFRMMPIPLLKIAGAILYRHAG</sequence>
<dbReference type="PROSITE" id="PS51191">
    <property type="entry name" value="FEMABX"/>
    <property type="match status" value="1"/>
</dbReference>
<dbReference type="Gene3D" id="3.40.630.30">
    <property type="match status" value="1"/>
</dbReference>
<evidence type="ECO:0000256" key="2">
    <source>
        <dbReference type="ARBA" id="ARBA00022679"/>
    </source>
</evidence>
<dbReference type="PANTHER" id="PTHR36174:SF1">
    <property type="entry name" value="LIPID II:GLYCINE GLYCYLTRANSFERASE"/>
    <property type="match status" value="1"/>
</dbReference>
<keyword evidence="3" id="KW-0133">Cell shape</keyword>
<keyword evidence="4" id="KW-0573">Peptidoglycan synthesis</keyword>
<dbReference type="EMBL" id="JAHCVK010000002">
    <property type="protein sequence ID" value="MBT0652921.1"/>
    <property type="molecule type" value="Genomic_DNA"/>
</dbReference>
<comment type="similarity">
    <text evidence="1">Belongs to the FemABX family.</text>
</comment>
<evidence type="ECO:0000256" key="4">
    <source>
        <dbReference type="ARBA" id="ARBA00022984"/>
    </source>
</evidence>
<reference evidence="8 9" key="1">
    <citation type="submission" date="2021-05" db="EMBL/GenBank/DDBJ databases">
        <title>The draft genome of Geobacter luticola JCM 17780.</title>
        <authorList>
            <person name="Xu Z."/>
            <person name="Masuda Y."/>
            <person name="Itoh H."/>
            <person name="Senoo K."/>
        </authorList>
    </citation>
    <scope>NUCLEOTIDE SEQUENCE [LARGE SCALE GENOMIC DNA]</scope>
    <source>
        <strain evidence="8 9">JCM 17780</strain>
    </source>
</reference>
<evidence type="ECO:0000256" key="1">
    <source>
        <dbReference type="ARBA" id="ARBA00009943"/>
    </source>
</evidence>
<evidence type="ECO:0000256" key="6">
    <source>
        <dbReference type="ARBA" id="ARBA00023316"/>
    </source>
</evidence>
<dbReference type="PANTHER" id="PTHR36174">
    <property type="entry name" value="LIPID II:GLYCINE GLYCYLTRANSFERASE"/>
    <property type="match status" value="1"/>
</dbReference>
<evidence type="ECO:0000259" key="7">
    <source>
        <dbReference type="Pfam" id="PF13480"/>
    </source>
</evidence>
<accession>A0ABS5SE85</accession>
<dbReference type="InterPro" id="IPR038740">
    <property type="entry name" value="BioF2-like_GNAT_dom"/>
</dbReference>
<dbReference type="Pfam" id="PF13480">
    <property type="entry name" value="Acetyltransf_6"/>
    <property type="match status" value="1"/>
</dbReference>
<proteinExistence type="inferred from homology"/>
<dbReference type="Proteomes" id="UP000756860">
    <property type="component" value="Unassembled WGS sequence"/>
</dbReference>
<evidence type="ECO:0000256" key="3">
    <source>
        <dbReference type="ARBA" id="ARBA00022960"/>
    </source>
</evidence>
<keyword evidence="5" id="KW-0012">Acyltransferase</keyword>
<dbReference type="InterPro" id="IPR003447">
    <property type="entry name" value="FEMABX"/>
</dbReference>